<dbReference type="OrthoDB" id="9765475at2"/>
<gene>
    <name evidence="2" type="ORF">DFR27_1977</name>
</gene>
<keyword evidence="2" id="KW-0808">Transferase</keyword>
<evidence type="ECO:0000259" key="1">
    <source>
        <dbReference type="Pfam" id="PF00733"/>
    </source>
</evidence>
<reference evidence="2 3" key="1">
    <citation type="submission" date="2018-10" db="EMBL/GenBank/DDBJ databases">
        <title>Genomic Encyclopedia of Type Strains, Phase IV (KMG-IV): sequencing the most valuable type-strain genomes for metagenomic binning, comparative biology and taxonomic classification.</title>
        <authorList>
            <person name="Goeker M."/>
        </authorList>
    </citation>
    <scope>NUCLEOTIDE SEQUENCE [LARGE SCALE GENOMIC DNA]</scope>
    <source>
        <strain evidence="2 3">DSM 25080</strain>
    </source>
</reference>
<dbReference type="CDD" id="cd01996">
    <property type="entry name" value="AANH_WbpG-like"/>
    <property type="match status" value="1"/>
</dbReference>
<dbReference type="GO" id="GO:0004066">
    <property type="term" value="F:asparagine synthase (glutamine-hydrolyzing) activity"/>
    <property type="evidence" value="ECO:0007669"/>
    <property type="project" value="InterPro"/>
</dbReference>
<dbReference type="Pfam" id="PF00733">
    <property type="entry name" value="Asn_synthase"/>
    <property type="match status" value="1"/>
</dbReference>
<dbReference type="RefSeq" id="WP_121877287.1">
    <property type="nucleotide sequence ID" value="NZ_REFJ01000004.1"/>
</dbReference>
<name>A0A3M0A4K2_9GAMM</name>
<feature type="domain" description="Asparagine synthetase" evidence="1">
    <location>
        <begin position="75"/>
        <end position="178"/>
    </location>
</feature>
<dbReference type="SUPFAM" id="SSF52402">
    <property type="entry name" value="Adenine nucleotide alpha hydrolases-like"/>
    <property type="match status" value="1"/>
</dbReference>
<accession>A0A3M0A4K2</accession>
<dbReference type="NCBIfam" id="TIGR03573">
    <property type="entry name" value="WbuX"/>
    <property type="match status" value="1"/>
</dbReference>
<comment type="caution">
    <text evidence="2">The sequence shown here is derived from an EMBL/GenBank/DDBJ whole genome shotgun (WGS) entry which is preliminary data.</text>
</comment>
<sequence>MKSSSKITLCSHCVMDSTDRAIVFDDQGRCDHCDTYFSDILPKWAPDGIDDLALEDLAERIRRDGSSRDFDCLIGMSGGIDSSYLLYLAVEKMKLRPLVFHVDAGWNSQEAVHNIERLVDGLGLDLYTEVIDWEEMKDLQLAFFKSGVSHIDTPQDHAFFATMYKFASKHGVKNILTGGNYSTECIRNPLEWMYYQSDSRQLKDIQKKFGTKPLKKYPVTNILWHKVYLPYVKGIKVTRPLDFMKYDKEAATRLLEERFGYQRYPQKHFESRFTRFYEGYWLPKKFGYDTRKVQFSSLILTGQMTRDEALEQLNQPAMTDDQVRQEFEYIANKLGITTKELQGYLDAPNKSYKDYKSMQNIYDVGAKVMRALGLEKGGKR</sequence>
<dbReference type="EMBL" id="REFJ01000004">
    <property type="protein sequence ID" value="RMA79536.1"/>
    <property type="molecule type" value="Genomic_DNA"/>
</dbReference>
<organism evidence="2 3">
    <name type="scientific">Umboniibacter marinipuniceus</name>
    <dbReference type="NCBI Taxonomy" id="569599"/>
    <lineage>
        <taxon>Bacteria</taxon>
        <taxon>Pseudomonadati</taxon>
        <taxon>Pseudomonadota</taxon>
        <taxon>Gammaproteobacteria</taxon>
        <taxon>Cellvibrionales</taxon>
        <taxon>Cellvibrionaceae</taxon>
        <taxon>Umboniibacter</taxon>
    </lineage>
</organism>
<proteinExistence type="predicted"/>
<dbReference type="InterPro" id="IPR001962">
    <property type="entry name" value="Asn_synthase"/>
</dbReference>
<dbReference type="GO" id="GO:0006529">
    <property type="term" value="P:asparagine biosynthetic process"/>
    <property type="evidence" value="ECO:0007669"/>
    <property type="project" value="InterPro"/>
</dbReference>
<dbReference type="AlphaFoldDB" id="A0A3M0A4K2"/>
<dbReference type="InterPro" id="IPR014729">
    <property type="entry name" value="Rossmann-like_a/b/a_fold"/>
</dbReference>
<dbReference type="Proteomes" id="UP000267187">
    <property type="component" value="Unassembled WGS sequence"/>
</dbReference>
<evidence type="ECO:0000313" key="2">
    <source>
        <dbReference type="EMBL" id="RMA79536.1"/>
    </source>
</evidence>
<dbReference type="InterPro" id="IPR020022">
    <property type="entry name" value="N-acetyl_sugar_amidoTrfase"/>
</dbReference>
<protein>
    <submittedName>
        <fullName evidence="2">N-acetyl sugar amidotransferase</fullName>
    </submittedName>
</protein>
<dbReference type="GO" id="GO:0016740">
    <property type="term" value="F:transferase activity"/>
    <property type="evidence" value="ECO:0007669"/>
    <property type="project" value="UniProtKB-KW"/>
</dbReference>
<evidence type="ECO:0000313" key="3">
    <source>
        <dbReference type="Proteomes" id="UP000267187"/>
    </source>
</evidence>
<dbReference type="Gene3D" id="3.40.50.620">
    <property type="entry name" value="HUPs"/>
    <property type="match status" value="1"/>
</dbReference>
<keyword evidence="3" id="KW-1185">Reference proteome</keyword>